<dbReference type="EMBL" id="CABFNQ020000709">
    <property type="protein sequence ID" value="CAH0025294.1"/>
    <property type="molecule type" value="Genomic_DNA"/>
</dbReference>
<comment type="caution">
    <text evidence="2">The sequence shown here is derived from an EMBL/GenBank/DDBJ whole genome shotgun (WGS) entry which is preliminary data.</text>
</comment>
<dbReference type="Gene3D" id="3.40.50.300">
    <property type="entry name" value="P-loop containing nucleotide triphosphate hydrolases"/>
    <property type="match status" value="1"/>
</dbReference>
<evidence type="ECO:0000256" key="1">
    <source>
        <dbReference type="SAM" id="Phobius"/>
    </source>
</evidence>
<evidence type="ECO:0000313" key="2">
    <source>
        <dbReference type="EMBL" id="CAH0025294.1"/>
    </source>
</evidence>
<keyword evidence="1" id="KW-0472">Membrane</keyword>
<name>A0A9N9VL25_9HYPO</name>
<organism evidence="2 3">
    <name type="scientific">Clonostachys rhizophaga</name>
    <dbReference type="NCBI Taxonomy" id="160324"/>
    <lineage>
        <taxon>Eukaryota</taxon>
        <taxon>Fungi</taxon>
        <taxon>Dikarya</taxon>
        <taxon>Ascomycota</taxon>
        <taxon>Pezizomycotina</taxon>
        <taxon>Sordariomycetes</taxon>
        <taxon>Hypocreomycetidae</taxon>
        <taxon>Hypocreales</taxon>
        <taxon>Bionectriaceae</taxon>
        <taxon>Clonostachys</taxon>
    </lineage>
</organism>
<dbReference type="AlphaFoldDB" id="A0A9N9VL25"/>
<evidence type="ECO:0000313" key="3">
    <source>
        <dbReference type="Proteomes" id="UP000696573"/>
    </source>
</evidence>
<dbReference type="PANTHER" id="PTHR36978:SF4">
    <property type="entry name" value="P-LOOP CONTAINING NUCLEOSIDE TRIPHOSPHATE HYDROLASE PROTEIN"/>
    <property type="match status" value="1"/>
</dbReference>
<reference evidence="2" key="1">
    <citation type="submission" date="2021-10" db="EMBL/GenBank/DDBJ databases">
        <authorList>
            <person name="Piombo E."/>
        </authorList>
    </citation>
    <scope>NUCLEOTIDE SEQUENCE</scope>
</reference>
<evidence type="ECO:0008006" key="4">
    <source>
        <dbReference type="Google" id="ProtNLM"/>
    </source>
</evidence>
<dbReference type="OrthoDB" id="408152at2759"/>
<protein>
    <recommendedName>
        <fullName evidence="4">Efflux pump antibiotic resistance protein</fullName>
    </recommendedName>
</protein>
<gene>
    <name evidence="2" type="ORF">CRHIZ90672A_00015828</name>
</gene>
<accession>A0A9N9VL25</accession>
<dbReference type="InterPro" id="IPR040632">
    <property type="entry name" value="Sulfotransfer_4"/>
</dbReference>
<dbReference type="SUPFAM" id="SSF52540">
    <property type="entry name" value="P-loop containing nucleoside triphosphate hydrolases"/>
    <property type="match status" value="1"/>
</dbReference>
<keyword evidence="3" id="KW-1185">Reference proteome</keyword>
<dbReference type="Pfam" id="PF17784">
    <property type="entry name" value="Sulfotransfer_4"/>
    <property type="match status" value="1"/>
</dbReference>
<keyword evidence="1" id="KW-0812">Transmembrane</keyword>
<dbReference type="Proteomes" id="UP000696573">
    <property type="component" value="Unassembled WGS sequence"/>
</dbReference>
<dbReference type="PANTHER" id="PTHR36978">
    <property type="entry name" value="P-LOOP CONTAINING NUCLEOTIDE TRIPHOSPHATE HYDROLASE"/>
    <property type="match status" value="1"/>
</dbReference>
<feature type="transmembrane region" description="Helical" evidence="1">
    <location>
        <begin position="309"/>
        <end position="331"/>
    </location>
</feature>
<sequence length="333" mass="37678">MYLIALRRPATHSLNSCRRGREFNKSCSWYPLTLNILFSISVIDKLHSTHHTHAAIADGQIMSSLRTTPASDGVLIVHVALFRMATASLAEAYRVLGYKVHHGTSDIAYGIPWKAIEHAAEATWPFVTPEISPPRSPFTRKDWDEAWGHEYEVVTEMAAPFAKQLIEAYPKAKVVIVQRDFEKWWPSFVSELLEPLFSPLGIFATFLAGHVMGIRSGQTMRKVHFGFFNATDRAGIERNARKAYDEYFDTIRALVPPERRLEYKIGDGWGPLCKFLGKEVPDLPFPHQNARKAHGEALSSQRLAVFGRALLKISTWAVFPIICGFIIARFLRI</sequence>
<keyword evidence="1" id="KW-1133">Transmembrane helix</keyword>
<proteinExistence type="predicted"/>
<dbReference type="InterPro" id="IPR027417">
    <property type="entry name" value="P-loop_NTPase"/>
</dbReference>